<comment type="cofactor">
    <cofactor evidence="1">
        <name>[4Fe-4S] cluster</name>
        <dbReference type="ChEBI" id="CHEBI:49883"/>
    </cofactor>
</comment>
<dbReference type="SUPFAM" id="SSF102114">
    <property type="entry name" value="Radical SAM enzymes"/>
    <property type="match status" value="1"/>
</dbReference>
<gene>
    <name evidence="8" type="ORF">Dform_00604</name>
</gene>
<dbReference type="KEGG" id="dfo:Dform_00604"/>
<evidence type="ECO:0000256" key="5">
    <source>
        <dbReference type="ARBA" id="ARBA00023004"/>
    </source>
</evidence>
<dbReference type="InterPro" id="IPR007197">
    <property type="entry name" value="rSAM"/>
</dbReference>
<dbReference type="PANTHER" id="PTHR30352">
    <property type="entry name" value="PYRUVATE FORMATE-LYASE-ACTIVATING ENZYME"/>
    <property type="match status" value="1"/>
</dbReference>
<accession>A0A1P8F651</accession>
<dbReference type="GO" id="GO:0016829">
    <property type="term" value="F:lyase activity"/>
    <property type="evidence" value="ECO:0007669"/>
    <property type="project" value="UniProtKB-KW"/>
</dbReference>
<evidence type="ECO:0000313" key="9">
    <source>
        <dbReference type="Proteomes" id="UP000185934"/>
    </source>
</evidence>
<evidence type="ECO:0000256" key="4">
    <source>
        <dbReference type="ARBA" id="ARBA00022723"/>
    </source>
</evidence>
<sequence>MSEPVTQMKTNIYHITYTPEQKDVCVHFWGCNFKCKGCYCTRQVFSPMLDFSKILSTAPASFAKPPTRFLTLEEVEKVLDELDFHSVVIEGQEAGLDPAYPEFTRLCHNKYGARVTLVTNARVLPDLSFTDTLEVGLKALDEKLHLDYTGVSNTETLRNFELLVASGKRLVVDSVLIPGYIGAAEIGRIASYVASHDHNIPFILLPYFPSGDNPWHRPAPEEMDEAASIAKISLSRVFHFRGDETLKYPIYNVFPTEACPGNGIDAVKWLTRVSGLNRRPDSVLDEIFSQEVLV</sequence>
<dbReference type="CDD" id="cd01335">
    <property type="entry name" value="Radical_SAM"/>
    <property type="match status" value="1"/>
</dbReference>
<keyword evidence="5" id="KW-0408">Iron</keyword>
<keyword evidence="6" id="KW-0411">Iron-sulfur</keyword>
<dbReference type="InterPro" id="IPR013785">
    <property type="entry name" value="Aldolase_TIM"/>
</dbReference>
<dbReference type="InterPro" id="IPR034457">
    <property type="entry name" value="Organic_radical-activating"/>
</dbReference>
<dbReference type="Gene3D" id="3.20.20.70">
    <property type="entry name" value="Aldolase class I"/>
    <property type="match status" value="1"/>
</dbReference>
<reference evidence="9" key="1">
    <citation type="submission" date="2016-11" db="EMBL/GenBank/DDBJ databases">
        <title>Dehalogenimonas formicexedens sp. nov., a chlorinated alkane respiring bacterium isolated from contaminated groundwater.</title>
        <authorList>
            <person name="Key T.A."/>
            <person name="Bowman K.S."/>
            <person name="Lee I."/>
            <person name="Chun J."/>
            <person name="Albuquerque L."/>
            <person name="da Costa M.S."/>
            <person name="Rainey F.A."/>
            <person name="Moe W.M."/>
        </authorList>
    </citation>
    <scope>NUCLEOTIDE SEQUENCE [LARGE SCALE GENOMIC DNA]</scope>
    <source>
        <strain evidence="9">NSZ-14</strain>
    </source>
</reference>
<evidence type="ECO:0000313" key="8">
    <source>
        <dbReference type="EMBL" id="APV43959.1"/>
    </source>
</evidence>
<evidence type="ECO:0000259" key="7">
    <source>
        <dbReference type="PROSITE" id="PS51918"/>
    </source>
</evidence>
<dbReference type="PANTHER" id="PTHR30352:SF5">
    <property type="entry name" value="PYRUVATE FORMATE-LYASE 1-ACTIVATING ENZYME"/>
    <property type="match status" value="1"/>
</dbReference>
<dbReference type="InterPro" id="IPR058240">
    <property type="entry name" value="rSAM_sf"/>
</dbReference>
<keyword evidence="2" id="KW-0004">4Fe-4S</keyword>
<keyword evidence="8" id="KW-0670">Pyruvate</keyword>
<name>A0A1P8F651_9CHLR</name>
<keyword evidence="9" id="KW-1185">Reference proteome</keyword>
<dbReference type="EMBL" id="CP018258">
    <property type="protein sequence ID" value="APV43959.1"/>
    <property type="molecule type" value="Genomic_DNA"/>
</dbReference>
<keyword evidence="8" id="KW-0456">Lyase</keyword>
<dbReference type="STRING" id="1839801.Dform_00604"/>
<proteinExistence type="predicted"/>
<dbReference type="GO" id="GO:0046872">
    <property type="term" value="F:metal ion binding"/>
    <property type="evidence" value="ECO:0007669"/>
    <property type="project" value="UniProtKB-KW"/>
</dbReference>
<dbReference type="PROSITE" id="PS51918">
    <property type="entry name" value="RADICAL_SAM"/>
    <property type="match status" value="1"/>
</dbReference>
<organism evidence="8 9">
    <name type="scientific">Dehalogenimonas formicexedens</name>
    <dbReference type="NCBI Taxonomy" id="1839801"/>
    <lineage>
        <taxon>Bacteria</taxon>
        <taxon>Bacillati</taxon>
        <taxon>Chloroflexota</taxon>
        <taxon>Dehalococcoidia</taxon>
        <taxon>Dehalococcoidales</taxon>
        <taxon>Dehalococcoidaceae</taxon>
        <taxon>Dehalogenimonas</taxon>
    </lineage>
</organism>
<evidence type="ECO:0000256" key="2">
    <source>
        <dbReference type="ARBA" id="ARBA00022485"/>
    </source>
</evidence>
<keyword evidence="3" id="KW-0949">S-adenosyl-L-methionine</keyword>
<dbReference type="SFLD" id="SFLDS00029">
    <property type="entry name" value="Radical_SAM"/>
    <property type="match status" value="1"/>
</dbReference>
<evidence type="ECO:0000256" key="6">
    <source>
        <dbReference type="ARBA" id="ARBA00023014"/>
    </source>
</evidence>
<feature type="domain" description="Radical SAM core" evidence="7">
    <location>
        <begin position="16"/>
        <end position="241"/>
    </location>
</feature>
<dbReference type="Pfam" id="PF04055">
    <property type="entry name" value="Radical_SAM"/>
    <property type="match status" value="1"/>
</dbReference>
<evidence type="ECO:0000256" key="3">
    <source>
        <dbReference type="ARBA" id="ARBA00022691"/>
    </source>
</evidence>
<protein>
    <submittedName>
        <fullName evidence="8">Pyruvate-formate lyase-activating enzyme</fullName>
    </submittedName>
</protein>
<dbReference type="Proteomes" id="UP000185934">
    <property type="component" value="Chromosome"/>
</dbReference>
<dbReference type="GO" id="GO:0051539">
    <property type="term" value="F:4 iron, 4 sulfur cluster binding"/>
    <property type="evidence" value="ECO:0007669"/>
    <property type="project" value="UniProtKB-KW"/>
</dbReference>
<keyword evidence="4" id="KW-0479">Metal-binding</keyword>
<dbReference type="AlphaFoldDB" id="A0A1P8F651"/>
<evidence type="ECO:0000256" key="1">
    <source>
        <dbReference type="ARBA" id="ARBA00001966"/>
    </source>
</evidence>